<sequence length="130" mass="15313">MKTLTSYNNLFALRIIRLFIKRKGLFPQANIVLYHPGHFPELNKDISNLYLEEGFDEVWIPDLHNNFLNENEYTYHKTILISQGIPENRIKPIKAQHKNEKGRDRVISEIGKISEILERHNEILADSEML</sequence>
<dbReference type="OrthoDB" id="9782395at2"/>
<dbReference type="KEGG" id="pcx:LPB68_00475"/>
<dbReference type="RefSeq" id="WP_068655100.1">
    <property type="nucleotide sequence ID" value="NZ_LSFN01000005.1"/>
</dbReference>
<evidence type="ECO:0000313" key="1">
    <source>
        <dbReference type="EMBL" id="OAB76407.1"/>
    </source>
</evidence>
<evidence type="ECO:0000313" key="2">
    <source>
        <dbReference type="Proteomes" id="UP000077134"/>
    </source>
</evidence>
<proteinExistence type="predicted"/>
<gene>
    <name evidence="1" type="ORF">PNBC_03060</name>
</gene>
<name>A0A167FCC9_9BACL</name>
<accession>A0A167FCC9</accession>
<keyword evidence="2" id="KW-1185">Reference proteome</keyword>
<comment type="caution">
    <text evidence="1">The sequence shown here is derived from an EMBL/GenBank/DDBJ whole genome shotgun (WGS) entry which is preliminary data.</text>
</comment>
<protein>
    <submittedName>
        <fullName evidence="1">Uncharacterized protein</fullName>
    </submittedName>
</protein>
<reference evidence="1 2" key="1">
    <citation type="submission" date="2016-02" db="EMBL/GenBank/DDBJ databases">
        <title>Paenibacillus sp. LPB0068, isolated from Crassostrea gigas.</title>
        <authorList>
            <person name="Shin S.-K."/>
            <person name="Yi H."/>
        </authorList>
    </citation>
    <scope>NUCLEOTIDE SEQUENCE [LARGE SCALE GENOMIC DNA]</scope>
    <source>
        <strain evidence="1 2">LPB0068</strain>
    </source>
</reference>
<dbReference type="EMBL" id="LSFN01000005">
    <property type="protein sequence ID" value="OAB76407.1"/>
    <property type="molecule type" value="Genomic_DNA"/>
</dbReference>
<dbReference type="AlphaFoldDB" id="A0A167FCC9"/>
<organism evidence="1 2">
    <name type="scientific">Paenibacillus crassostreae</name>
    <dbReference type="NCBI Taxonomy" id="1763538"/>
    <lineage>
        <taxon>Bacteria</taxon>
        <taxon>Bacillati</taxon>
        <taxon>Bacillota</taxon>
        <taxon>Bacilli</taxon>
        <taxon>Bacillales</taxon>
        <taxon>Paenibacillaceae</taxon>
        <taxon>Paenibacillus</taxon>
    </lineage>
</organism>
<dbReference type="Proteomes" id="UP000077134">
    <property type="component" value="Unassembled WGS sequence"/>
</dbReference>